<dbReference type="RefSeq" id="WP_311363160.1">
    <property type="nucleotide sequence ID" value="NZ_JAVRIC010000001.1"/>
</dbReference>
<evidence type="ECO:0000313" key="4">
    <source>
        <dbReference type="Proteomes" id="UP001254608"/>
    </source>
</evidence>
<reference evidence="3 4" key="1">
    <citation type="submission" date="2023-09" db="EMBL/GenBank/DDBJ databases">
        <authorList>
            <person name="Rey-Velasco X."/>
        </authorList>
    </citation>
    <scope>NUCLEOTIDE SEQUENCE [LARGE SCALE GENOMIC DNA]</scope>
    <source>
        <strain evidence="3 4">W345</strain>
    </source>
</reference>
<dbReference type="EMBL" id="JAVRIC010000001">
    <property type="protein sequence ID" value="MDT0495765.1"/>
    <property type="molecule type" value="Genomic_DNA"/>
</dbReference>
<feature type="compositionally biased region" description="Low complexity" evidence="1">
    <location>
        <begin position="287"/>
        <end position="297"/>
    </location>
</feature>
<protein>
    <submittedName>
        <fullName evidence="3">DUF4340 domain-containing protein</fullName>
    </submittedName>
</protein>
<evidence type="ECO:0000313" key="3">
    <source>
        <dbReference type="EMBL" id="MDT0495765.1"/>
    </source>
</evidence>
<evidence type="ECO:0000259" key="2">
    <source>
        <dbReference type="Pfam" id="PF14238"/>
    </source>
</evidence>
<feature type="region of interest" description="Disordered" evidence="1">
    <location>
        <begin position="274"/>
        <end position="297"/>
    </location>
</feature>
<name>A0ABU2WD47_9GAMM</name>
<keyword evidence="4" id="KW-1185">Reference proteome</keyword>
<dbReference type="Proteomes" id="UP001254608">
    <property type="component" value="Unassembled WGS sequence"/>
</dbReference>
<dbReference type="InterPro" id="IPR025641">
    <property type="entry name" value="DUF4340"/>
</dbReference>
<organism evidence="3 4">
    <name type="scientific">Banduia mediterranea</name>
    <dbReference type="NCBI Taxonomy" id="3075609"/>
    <lineage>
        <taxon>Bacteria</taxon>
        <taxon>Pseudomonadati</taxon>
        <taxon>Pseudomonadota</taxon>
        <taxon>Gammaproteobacteria</taxon>
        <taxon>Nevskiales</taxon>
        <taxon>Algiphilaceae</taxon>
        <taxon>Banduia</taxon>
    </lineage>
</organism>
<evidence type="ECO:0000256" key="1">
    <source>
        <dbReference type="SAM" id="MobiDB-lite"/>
    </source>
</evidence>
<comment type="caution">
    <text evidence="3">The sequence shown here is derived from an EMBL/GenBank/DDBJ whole genome shotgun (WGS) entry which is preliminary data.</text>
</comment>
<proteinExistence type="predicted"/>
<dbReference type="Pfam" id="PF14238">
    <property type="entry name" value="DUF4340"/>
    <property type="match status" value="1"/>
</dbReference>
<feature type="domain" description="DUF4340" evidence="2">
    <location>
        <begin position="64"/>
        <end position="210"/>
    </location>
</feature>
<accession>A0ABU2WD47</accession>
<gene>
    <name evidence="3" type="ORF">RM530_00075</name>
</gene>
<sequence>MNRKYLNLALLVLLLGLGAVLYFGDEQDEEETPLTALAAADVERVQIDHPQQAPTVLVKQDGDWRLSSPVEARADNFEVNALLALADTPVHKQFPAAGTDLAGLGLSPPKYTVTLNNRVIDFGDTEPLQHQRYVMLDDAVALIDDLGSAAFDEDPSDLVAKTLLPDGARLSRIELPNLVLVRKDDRWQSEPERPEATSERIEALVDAWSRARAMWNEAIPETGGGDPLTLVLEDGRQIHLTVAAHEPQLILERPDYGVRYHLSKALADELLRLPPATDAAADEPETTEAAPTAEGPD</sequence>